<feature type="domain" description="Cuticle protein CPCFC" evidence="3">
    <location>
        <begin position="138"/>
        <end position="154"/>
    </location>
</feature>
<dbReference type="AlphaFoldDB" id="U5EF00"/>
<organism evidence="4">
    <name type="scientific">Corethrella appendiculata</name>
    <dbReference type="NCBI Taxonomy" id="1370023"/>
    <lineage>
        <taxon>Eukaryota</taxon>
        <taxon>Metazoa</taxon>
        <taxon>Ecdysozoa</taxon>
        <taxon>Arthropoda</taxon>
        <taxon>Hexapoda</taxon>
        <taxon>Insecta</taxon>
        <taxon>Pterygota</taxon>
        <taxon>Neoptera</taxon>
        <taxon>Endopterygota</taxon>
        <taxon>Diptera</taxon>
        <taxon>Nematocera</taxon>
        <taxon>Culicoidea</taxon>
        <taxon>Chaoboridae</taxon>
        <taxon>Corethrella</taxon>
    </lineage>
</organism>
<evidence type="ECO:0000256" key="2">
    <source>
        <dbReference type="SAM" id="SignalP"/>
    </source>
</evidence>
<dbReference type="InterPro" id="IPR033778">
    <property type="entry name" value="CPCFC"/>
</dbReference>
<sequence length="192" mass="20663">MFSKLIAILATVAAVSAAPQHLEAARFPAGVNPAACPGYPNCDNAALHNPQPQWNQWNAPQPQWNAAPQPQWNPAPQPQWNAAPQPQWNQHAEAAPQWDPNTKNNNPLWNVPAAAQQYNYPALTGPATNHLGSGGDKYPAGVNPHTCPNYPYCDTNAGHAGAVRAAPLPGFTERQYPAGVNPHQCPNFPYCS</sequence>
<protein>
    <submittedName>
        <fullName evidence="4">Putative cuticle protein 1</fullName>
    </submittedName>
</protein>
<keyword evidence="2" id="KW-0732">Signal</keyword>
<evidence type="ECO:0000313" key="4">
    <source>
        <dbReference type="EMBL" id="JAB55784.1"/>
    </source>
</evidence>
<name>U5EF00_9DIPT</name>
<accession>U5EF00</accession>
<proteinExistence type="evidence at transcript level"/>
<feature type="domain" description="Cuticle protein CPCFC" evidence="3">
    <location>
        <begin position="27"/>
        <end position="43"/>
    </location>
</feature>
<dbReference type="Pfam" id="PF17223">
    <property type="entry name" value="CPCFC"/>
    <property type="match status" value="3"/>
</dbReference>
<feature type="signal peptide" evidence="2">
    <location>
        <begin position="1"/>
        <end position="17"/>
    </location>
</feature>
<feature type="compositionally biased region" description="Low complexity" evidence="1">
    <location>
        <begin position="49"/>
        <end position="69"/>
    </location>
</feature>
<evidence type="ECO:0000259" key="3">
    <source>
        <dbReference type="Pfam" id="PF17223"/>
    </source>
</evidence>
<dbReference type="GO" id="GO:0042302">
    <property type="term" value="F:structural constituent of cuticle"/>
    <property type="evidence" value="ECO:0007669"/>
    <property type="project" value="InterPro"/>
</dbReference>
<feature type="domain" description="Cuticle protein CPCFC" evidence="3">
    <location>
        <begin position="176"/>
        <end position="192"/>
    </location>
</feature>
<reference evidence="4" key="1">
    <citation type="journal article" date="2014" name="Insect Biochem. Mol. Biol.">
        <title>An insight into the sialome of the frog biting fly, Corethrella appendiculata.</title>
        <authorList>
            <person name="Ribeiro J.M.C."/>
            <person name="Chagas A.C."/>
            <person name="Pham V.M."/>
            <person name="Lounibos L.P."/>
            <person name="Calvo E."/>
        </authorList>
    </citation>
    <scope>NUCLEOTIDE SEQUENCE</scope>
    <source>
        <tissue evidence="4">Salivary glands</tissue>
    </source>
</reference>
<evidence type="ECO:0000256" key="1">
    <source>
        <dbReference type="SAM" id="MobiDB-lite"/>
    </source>
</evidence>
<dbReference type="EMBL" id="GANO01004087">
    <property type="protein sequence ID" value="JAB55784.1"/>
    <property type="molecule type" value="mRNA"/>
</dbReference>
<feature type="chain" id="PRO_5004659292" evidence="2">
    <location>
        <begin position="18"/>
        <end position="192"/>
    </location>
</feature>
<feature type="region of interest" description="Disordered" evidence="1">
    <location>
        <begin position="47"/>
        <end position="69"/>
    </location>
</feature>